<name>A0ACD5GUH6_9CYAN</name>
<proteinExistence type="predicted"/>
<dbReference type="EMBL" id="CP182909">
    <property type="protein sequence ID" value="XPM63826.1"/>
    <property type="molecule type" value="Genomic_DNA"/>
</dbReference>
<dbReference type="Proteomes" id="UP000095472">
    <property type="component" value="Chromosome"/>
</dbReference>
<gene>
    <name evidence="1" type="ORF">BH720_032450</name>
</gene>
<reference evidence="1 2" key="1">
    <citation type="journal article" date="2016" name="Genome Announc.">
        <title>Draft Genome Sequence of the Thermotolerant Cyanobacterium Desertifilum sp. IPPAS B-1220.</title>
        <authorList>
            <person name="Mironov K.S."/>
            <person name="Sinetova M.A."/>
            <person name="Bolatkhan K."/>
            <person name="Zayadan B.K."/>
            <person name="Ustinova V.V."/>
            <person name="Kupriyanova E.V."/>
            <person name="Skrypnik A.N."/>
            <person name="Gogoleva N.E."/>
            <person name="Gogolev Y.V."/>
            <person name="Los D.A."/>
        </authorList>
    </citation>
    <scope>NUCLEOTIDE SEQUENCE [LARGE SCALE GENOMIC DNA]</scope>
    <source>
        <strain evidence="1 2">IPPAS B-1220</strain>
    </source>
</reference>
<accession>A0ACD5GUH6</accession>
<organism evidence="1 2">
    <name type="scientific">Desertifilum tharense IPPAS B-1220</name>
    <dbReference type="NCBI Taxonomy" id="1781255"/>
    <lineage>
        <taxon>Bacteria</taxon>
        <taxon>Bacillati</taxon>
        <taxon>Cyanobacteriota</taxon>
        <taxon>Cyanophyceae</taxon>
        <taxon>Desertifilales</taxon>
        <taxon>Desertifilaceae</taxon>
        <taxon>Desertifilum</taxon>
    </lineage>
</organism>
<sequence>MGRRLDNPTVLAYDEIPLESRMLALIAEFQQRVAAYKSENPHSPSLAQALSDCQALAGTVFDPKLVETLELLVKGLQQGWNLQTAQPKIAAGMWLLDTHALDETPLTPNRQS</sequence>
<evidence type="ECO:0000313" key="2">
    <source>
        <dbReference type="Proteomes" id="UP000095472"/>
    </source>
</evidence>
<protein>
    <submittedName>
        <fullName evidence="1">Uncharacterized protein</fullName>
    </submittedName>
</protein>
<keyword evidence="2" id="KW-1185">Reference proteome</keyword>
<evidence type="ECO:0000313" key="1">
    <source>
        <dbReference type="EMBL" id="XPM63826.1"/>
    </source>
</evidence>